<evidence type="ECO:0000313" key="3">
    <source>
        <dbReference type="EMBL" id="KAF7127632.1"/>
    </source>
</evidence>
<dbReference type="InterPro" id="IPR039923">
    <property type="entry name" value="Protodermal_1"/>
</dbReference>
<feature type="compositionally biased region" description="Pro residues" evidence="1">
    <location>
        <begin position="148"/>
        <end position="181"/>
    </location>
</feature>
<sequence length="377" mass="41086">MDWPLKILFTAFLLAAAAIHGAQGNAMVTGTVFCDQCKDGQISLFDYPLKERKVAVACADSNGQITMWKEETTNWFGNYAMTFEGTPDLSGCYAKVSGSGPGCGAAAGPPKNLKLMFRIFDTEMYSVEPLLSEPAQPMSFCSRSSTPVPAPVTPVTPPPVERPPVPQLPPMSPLPQFPPMSPLPRLPPMPVPAPVTPVTPPPVERPSVPQLPPLSPLPQFPPMSPLPRLPPMPGLPPMPPLPPLPPMPPKTFFEASACPYKNWTMPEYKCYWKAVSPDMKVAVVFGLIAAQRYGTDMSLWKGLQGRGDPYRTLLREATTALLNSYNSVLFPFHPLGVIQHTNWALMGSTRHVLHTALHFTRANAGYGKVSCKFTPCK</sequence>
<proteinExistence type="predicted"/>
<dbReference type="PANTHER" id="PTHR33210:SF24">
    <property type="entry name" value="POLLEN OLE E 1 ALLERGEN AND EXTENSIN FAMILY PROTEIN"/>
    <property type="match status" value="1"/>
</dbReference>
<feature type="signal peptide" evidence="2">
    <location>
        <begin position="1"/>
        <end position="24"/>
    </location>
</feature>
<evidence type="ECO:0000256" key="2">
    <source>
        <dbReference type="SAM" id="SignalP"/>
    </source>
</evidence>
<dbReference type="Pfam" id="PF01190">
    <property type="entry name" value="Pollen_Ole_e_1"/>
    <property type="match status" value="1"/>
</dbReference>
<name>A0A834G7V6_RHOSS</name>
<feature type="region of interest" description="Disordered" evidence="1">
    <location>
        <begin position="146"/>
        <end position="181"/>
    </location>
</feature>
<organism evidence="3 4">
    <name type="scientific">Rhododendron simsii</name>
    <name type="common">Sims's rhododendron</name>
    <dbReference type="NCBI Taxonomy" id="118357"/>
    <lineage>
        <taxon>Eukaryota</taxon>
        <taxon>Viridiplantae</taxon>
        <taxon>Streptophyta</taxon>
        <taxon>Embryophyta</taxon>
        <taxon>Tracheophyta</taxon>
        <taxon>Spermatophyta</taxon>
        <taxon>Magnoliopsida</taxon>
        <taxon>eudicotyledons</taxon>
        <taxon>Gunneridae</taxon>
        <taxon>Pentapetalae</taxon>
        <taxon>asterids</taxon>
        <taxon>Ericales</taxon>
        <taxon>Ericaceae</taxon>
        <taxon>Ericoideae</taxon>
        <taxon>Rhodoreae</taxon>
        <taxon>Rhododendron</taxon>
    </lineage>
</organism>
<evidence type="ECO:0008006" key="5">
    <source>
        <dbReference type="Google" id="ProtNLM"/>
    </source>
</evidence>
<evidence type="ECO:0000313" key="4">
    <source>
        <dbReference type="Proteomes" id="UP000626092"/>
    </source>
</evidence>
<gene>
    <name evidence="3" type="ORF">RHSIM_Rhsim11G0188500</name>
</gene>
<accession>A0A834G7V6</accession>
<reference evidence="3" key="1">
    <citation type="submission" date="2019-11" db="EMBL/GenBank/DDBJ databases">
        <authorList>
            <person name="Liu Y."/>
            <person name="Hou J."/>
            <person name="Li T.-Q."/>
            <person name="Guan C.-H."/>
            <person name="Wu X."/>
            <person name="Wu H.-Z."/>
            <person name="Ling F."/>
            <person name="Zhang R."/>
            <person name="Shi X.-G."/>
            <person name="Ren J.-P."/>
            <person name="Chen E.-F."/>
            <person name="Sun J.-M."/>
        </authorList>
    </citation>
    <scope>NUCLEOTIDE SEQUENCE</scope>
    <source>
        <strain evidence="3">Adult_tree_wgs_1</strain>
        <tissue evidence="3">Leaves</tissue>
    </source>
</reference>
<keyword evidence="2" id="KW-0732">Signal</keyword>
<dbReference type="OrthoDB" id="1909008at2759"/>
<dbReference type="Proteomes" id="UP000626092">
    <property type="component" value="Unassembled WGS sequence"/>
</dbReference>
<comment type="caution">
    <text evidence="3">The sequence shown here is derived from an EMBL/GenBank/DDBJ whole genome shotgun (WGS) entry which is preliminary data.</text>
</comment>
<keyword evidence="4" id="KW-1185">Reference proteome</keyword>
<dbReference type="EMBL" id="WJXA01000011">
    <property type="protein sequence ID" value="KAF7127632.1"/>
    <property type="molecule type" value="Genomic_DNA"/>
</dbReference>
<dbReference type="PANTHER" id="PTHR33210">
    <property type="entry name" value="PROTODERMAL FACTOR 1"/>
    <property type="match status" value="1"/>
</dbReference>
<dbReference type="AlphaFoldDB" id="A0A834G7V6"/>
<feature type="chain" id="PRO_5032319345" description="Pollen Ole e 1 allergen and extensin family protein" evidence="2">
    <location>
        <begin position="25"/>
        <end position="377"/>
    </location>
</feature>
<protein>
    <recommendedName>
        <fullName evidence="5">Pollen Ole e 1 allergen and extensin family protein</fullName>
    </recommendedName>
</protein>
<evidence type="ECO:0000256" key="1">
    <source>
        <dbReference type="SAM" id="MobiDB-lite"/>
    </source>
</evidence>